<evidence type="ECO:0000256" key="4">
    <source>
        <dbReference type="ARBA" id="ARBA00023163"/>
    </source>
</evidence>
<keyword evidence="7" id="KW-1185">Reference proteome</keyword>
<sequence>MEHLDPELLLTWAKVARAGNLKAVSQQLFISQPALSHQMRKLQDWFEEPLYQRTTHGIEPTVIGRRLQQIGEQ</sequence>
<dbReference type="InterPro" id="IPR000847">
    <property type="entry name" value="LysR_HTH_N"/>
</dbReference>
<dbReference type="STRING" id="990288.Atc_1616"/>
<dbReference type="Proteomes" id="UP000006135">
    <property type="component" value="Chromosome"/>
</dbReference>
<feature type="domain" description="HTH lysR-type" evidence="5">
    <location>
        <begin position="4"/>
        <end position="61"/>
    </location>
</feature>
<evidence type="ECO:0000256" key="1">
    <source>
        <dbReference type="ARBA" id="ARBA00009437"/>
    </source>
</evidence>
<dbReference type="PROSITE" id="PS50931">
    <property type="entry name" value="HTH_LYSR"/>
    <property type="match status" value="1"/>
</dbReference>
<keyword evidence="4" id="KW-0804">Transcription</keyword>
<proteinExistence type="inferred from homology"/>
<dbReference type="InterPro" id="IPR036390">
    <property type="entry name" value="WH_DNA-bd_sf"/>
</dbReference>
<evidence type="ECO:0000259" key="5">
    <source>
        <dbReference type="PROSITE" id="PS50931"/>
    </source>
</evidence>
<comment type="similarity">
    <text evidence="1">Belongs to the LysR transcriptional regulatory family.</text>
</comment>
<evidence type="ECO:0000313" key="7">
    <source>
        <dbReference type="Proteomes" id="UP000006135"/>
    </source>
</evidence>
<evidence type="ECO:0000256" key="3">
    <source>
        <dbReference type="ARBA" id="ARBA00023125"/>
    </source>
</evidence>
<evidence type="ECO:0000313" key="6">
    <source>
        <dbReference type="EMBL" id="AEK58264.1"/>
    </source>
</evidence>
<dbReference type="EMBL" id="CP002573">
    <property type="protein sequence ID" value="AEK58264.1"/>
    <property type="molecule type" value="Genomic_DNA"/>
</dbReference>
<dbReference type="PRINTS" id="PR00039">
    <property type="entry name" value="HTHLYSR"/>
</dbReference>
<organism evidence="6 7">
    <name type="scientific">Acidithiobacillus caldus (strain SM-1)</name>
    <dbReference type="NCBI Taxonomy" id="990288"/>
    <lineage>
        <taxon>Bacteria</taxon>
        <taxon>Pseudomonadati</taxon>
        <taxon>Pseudomonadota</taxon>
        <taxon>Acidithiobacillia</taxon>
        <taxon>Acidithiobacillales</taxon>
        <taxon>Acidithiobacillaceae</taxon>
        <taxon>Acidithiobacillus</taxon>
    </lineage>
</organism>
<gene>
    <name evidence="6" type="ordered locus">Atc_1616</name>
</gene>
<dbReference type="GO" id="GO:0000976">
    <property type="term" value="F:transcription cis-regulatory region binding"/>
    <property type="evidence" value="ECO:0007669"/>
    <property type="project" value="TreeGrafter"/>
</dbReference>
<dbReference type="AlphaFoldDB" id="F9ZNK1"/>
<evidence type="ECO:0000256" key="2">
    <source>
        <dbReference type="ARBA" id="ARBA00023015"/>
    </source>
</evidence>
<dbReference type="Gene3D" id="1.10.10.10">
    <property type="entry name" value="Winged helix-like DNA-binding domain superfamily/Winged helix DNA-binding domain"/>
    <property type="match status" value="1"/>
</dbReference>
<dbReference type="GeneID" id="92931577"/>
<dbReference type="RefSeq" id="WP_014002962.1">
    <property type="nucleotide sequence ID" value="NC_015850.1"/>
</dbReference>
<protein>
    <submittedName>
        <fullName evidence="6">LysR family transcriptional regulator YeiE</fullName>
    </submittedName>
</protein>
<dbReference type="InterPro" id="IPR036388">
    <property type="entry name" value="WH-like_DNA-bd_sf"/>
</dbReference>
<keyword evidence="3" id="KW-0238">DNA-binding</keyword>
<dbReference type="GO" id="GO:0003700">
    <property type="term" value="F:DNA-binding transcription factor activity"/>
    <property type="evidence" value="ECO:0007669"/>
    <property type="project" value="InterPro"/>
</dbReference>
<keyword evidence="2" id="KW-0805">Transcription regulation</keyword>
<reference evidence="6 7" key="1">
    <citation type="journal article" date="2011" name="J. Genet. Genomics">
        <title>Unraveling the Acidithiobacillus caldus complete genome and its central metabolisms for carbon assimilation.</title>
        <authorList>
            <person name="You X.Y."/>
            <person name="Guo X."/>
            <person name="Zheng H.J."/>
            <person name="Zhang M.J."/>
            <person name="Liu L.J."/>
            <person name="Zhu Y.Q."/>
            <person name="Zhu B."/>
            <person name="Wang S.Y."/>
            <person name="Zhao G.P."/>
            <person name="Poetsch A."/>
            <person name="Jiang C.Y."/>
            <person name="Liu S.J."/>
        </authorList>
    </citation>
    <scope>NUCLEOTIDE SEQUENCE [LARGE SCALE GENOMIC DNA]</scope>
    <source>
        <strain evidence="6 7">SM-1</strain>
    </source>
</reference>
<accession>F9ZNK1</accession>
<dbReference type="KEGG" id="acu:Atc_1616"/>
<dbReference type="HOGENOM" id="CLU_2696060_0_0_6"/>
<dbReference type="PANTHER" id="PTHR30126">
    <property type="entry name" value="HTH-TYPE TRANSCRIPTIONAL REGULATOR"/>
    <property type="match status" value="1"/>
</dbReference>
<dbReference type="Pfam" id="PF00126">
    <property type="entry name" value="HTH_1"/>
    <property type="match status" value="1"/>
</dbReference>
<dbReference type="SUPFAM" id="SSF46785">
    <property type="entry name" value="Winged helix' DNA-binding domain"/>
    <property type="match status" value="1"/>
</dbReference>
<name>F9ZNK1_ACICS</name>
<dbReference type="PANTHER" id="PTHR30126:SF40">
    <property type="entry name" value="HTH-TYPE TRANSCRIPTIONAL REGULATOR GLTR"/>
    <property type="match status" value="1"/>
</dbReference>